<feature type="compositionally biased region" description="Pro residues" evidence="2">
    <location>
        <begin position="1949"/>
        <end position="1960"/>
    </location>
</feature>
<dbReference type="Pfam" id="PF01345">
    <property type="entry name" value="DUF11"/>
    <property type="match status" value="1"/>
</dbReference>
<dbReference type="Pfam" id="PF09479">
    <property type="entry name" value="Flg_new"/>
    <property type="match status" value="6"/>
</dbReference>
<dbReference type="Gene3D" id="2.60.40.4270">
    <property type="entry name" value="Listeria-Bacteroides repeat domain"/>
    <property type="match status" value="6"/>
</dbReference>
<dbReference type="InterPro" id="IPR047589">
    <property type="entry name" value="DUF11_rpt"/>
</dbReference>
<evidence type="ECO:0000259" key="5">
    <source>
        <dbReference type="Pfam" id="PF18676"/>
    </source>
</evidence>
<keyword evidence="8" id="KW-1185">Reference proteome</keyword>
<name>A0A315ZRA5_9FIRM</name>
<evidence type="ECO:0000256" key="3">
    <source>
        <dbReference type="SAM" id="SignalP"/>
    </source>
</evidence>
<feature type="region of interest" description="Disordered" evidence="2">
    <location>
        <begin position="215"/>
        <end position="240"/>
    </location>
</feature>
<organism evidence="7 8">
    <name type="scientific">Faecalicatena contorta</name>
    <dbReference type="NCBI Taxonomy" id="39482"/>
    <lineage>
        <taxon>Bacteria</taxon>
        <taxon>Bacillati</taxon>
        <taxon>Bacillota</taxon>
        <taxon>Clostridia</taxon>
        <taxon>Lachnospirales</taxon>
        <taxon>Lachnospiraceae</taxon>
        <taxon>Faecalicatena</taxon>
    </lineage>
</organism>
<dbReference type="Pfam" id="PF18676">
    <property type="entry name" value="MBG_2"/>
    <property type="match status" value="2"/>
</dbReference>
<feature type="domain" description="MBG" evidence="5">
    <location>
        <begin position="1327"/>
        <end position="1405"/>
    </location>
</feature>
<dbReference type="InterPro" id="IPR051172">
    <property type="entry name" value="Chlamydia_OmcB"/>
</dbReference>
<feature type="region of interest" description="Disordered" evidence="2">
    <location>
        <begin position="1818"/>
        <end position="1840"/>
    </location>
</feature>
<evidence type="ECO:0000313" key="8">
    <source>
        <dbReference type="Proteomes" id="UP000254051"/>
    </source>
</evidence>
<comment type="subcellular location">
    <subcellularLocation>
        <location evidence="1">Cell envelope</location>
    </subcellularLocation>
</comment>
<feature type="region of interest" description="Disordered" evidence="2">
    <location>
        <begin position="2309"/>
        <end position="2342"/>
    </location>
</feature>
<dbReference type="NCBIfam" id="TIGR01451">
    <property type="entry name" value="B_ant_repeat"/>
    <property type="match status" value="4"/>
</dbReference>
<evidence type="ECO:0000259" key="4">
    <source>
        <dbReference type="Pfam" id="PF01345"/>
    </source>
</evidence>
<feature type="domain" description="DUF7507" evidence="6">
    <location>
        <begin position="2084"/>
        <end position="2188"/>
    </location>
</feature>
<dbReference type="EMBL" id="UHJJ01000021">
    <property type="protein sequence ID" value="SUQ16067.1"/>
    <property type="molecule type" value="Genomic_DNA"/>
</dbReference>
<feature type="domain" description="DUF7507" evidence="6">
    <location>
        <begin position="2206"/>
        <end position="2316"/>
    </location>
</feature>
<dbReference type="Gene3D" id="3.30.160.710">
    <property type="match status" value="1"/>
</dbReference>
<dbReference type="InterPro" id="IPR013378">
    <property type="entry name" value="InlB-like_B-rpt"/>
</dbReference>
<protein>
    <submittedName>
        <fullName evidence="7">Conserved repeat domain-containing protein/Listeria/Bacterioides repeat-containing protein</fullName>
    </submittedName>
</protein>
<proteinExistence type="predicted"/>
<dbReference type="InterPro" id="IPR042229">
    <property type="entry name" value="Listeria/Bacterioides_rpt_sf"/>
</dbReference>
<evidence type="ECO:0000256" key="2">
    <source>
        <dbReference type="SAM" id="MobiDB-lite"/>
    </source>
</evidence>
<feature type="non-terminal residue" evidence="7">
    <location>
        <position position="2342"/>
    </location>
</feature>
<feature type="domain" description="DUF7507" evidence="6">
    <location>
        <begin position="1839"/>
        <end position="1946"/>
    </location>
</feature>
<evidence type="ECO:0000313" key="7">
    <source>
        <dbReference type="EMBL" id="SUQ16067.1"/>
    </source>
</evidence>
<feature type="signal peptide" evidence="3">
    <location>
        <begin position="1"/>
        <end position="25"/>
    </location>
</feature>
<feature type="domain" description="DUF7507" evidence="6">
    <location>
        <begin position="1962"/>
        <end position="2070"/>
    </location>
</feature>
<feature type="compositionally biased region" description="Polar residues" evidence="2">
    <location>
        <begin position="96"/>
        <end position="105"/>
    </location>
</feature>
<feature type="domain" description="DUF11" evidence="4">
    <location>
        <begin position="1602"/>
        <end position="1706"/>
    </location>
</feature>
<keyword evidence="3" id="KW-0732">Signal</keyword>
<dbReference type="InterPro" id="IPR055354">
    <property type="entry name" value="DUF7507"/>
</dbReference>
<dbReference type="InterPro" id="IPR001434">
    <property type="entry name" value="OmcB-like_DUF11"/>
</dbReference>
<feature type="region of interest" description="Disordered" evidence="2">
    <location>
        <begin position="35"/>
        <end position="111"/>
    </location>
</feature>
<feature type="compositionally biased region" description="Basic and acidic residues" evidence="2">
    <location>
        <begin position="2327"/>
        <end position="2336"/>
    </location>
</feature>
<evidence type="ECO:0000256" key="1">
    <source>
        <dbReference type="ARBA" id="ARBA00004196"/>
    </source>
</evidence>
<feature type="chain" id="PRO_5043163455" evidence="3">
    <location>
        <begin position="26"/>
        <end position="2342"/>
    </location>
</feature>
<dbReference type="Pfam" id="PF24346">
    <property type="entry name" value="DUF7507"/>
    <property type="match status" value="5"/>
</dbReference>
<feature type="compositionally biased region" description="Polar residues" evidence="2">
    <location>
        <begin position="59"/>
        <end position="80"/>
    </location>
</feature>
<dbReference type="RefSeq" id="WP_114985907.1">
    <property type="nucleotide sequence ID" value="NZ_QGDS01000021.1"/>
</dbReference>
<dbReference type="Proteomes" id="UP000254051">
    <property type="component" value="Unassembled WGS sequence"/>
</dbReference>
<feature type="domain" description="DUF7507" evidence="6">
    <location>
        <begin position="1718"/>
        <end position="1823"/>
    </location>
</feature>
<accession>A0A315ZRA5</accession>
<feature type="region of interest" description="Disordered" evidence="2">
    <location>
        <begin position="610"/>
        <end position="635"/>
    </location>
</feature>
<gene>
    <name evidence="7" type="ORF">SAMN05216529_1211</name>
</gene>
<dbReference type="InterPro" id="IPR041286">
    <property type="entry name" value="MBG_2"/>
</dbReference>
<dbReference type="PANTHER" id="PTHR34819">
    <property type="entry name" value="LARGE CYSTEINE-RICH PERIPLASMIC PROTEIN OMCB"/>
    <property type="match status" value="1"/>
</dbReference>
<reference evidence="8" key="1">
    <citation type="submission" date="2017-07" db="EMBL/GenBank/DDBJ databases">
        <authorList>
            <person name="Varghese N."/>
            <person name="Submissions S."/>
        </authorList>
    </citation>
    <scope>NUCLEOTIDE SEQUENCE [LARGE SCALE GENOMIC DNA]</scope>
    <source>
        <strain evidence="8">NLAE-zl-C134</strain>
    </source>
</reference>
<feature type="domain" description="MBG" evidence="5">
    <location>
        <begin position="1504"/>
        <end position="1583"/>
    </location>
</feature>
<dbReference type="GO" id="GO:0030313">
    <property type="term" value="C:cell envelope"/>
    <property type="evidence" value="ECO:0007669"/>
    <property type="project" value="UniProtKB-SubCell"/>
</dbReference>
<evidence type="ECO:0000259" key="6">
    <source>
        <dbReference type="Pfam" id="PF24346"/>
    </source>
</evidence>
<feature type="region of interest" description="Disordered" evidence="2">
    <location>
        <begin position="1940"/>
        <end position="1965"/>
    </location>
</feature>
<sequence length="2342" mass="247583">MKKNFKRWLALLLAVVMVATSAVYSSDTSLLATSEDTVGQEDLQAGPPTAEEGAGEANVETNDSDAGTQETGETGSTATQEIVLDEQPKVSDAEEQSNPNDQTAEVTPAENVEQEYNIVFHKPAFEGGSIKIWTDGSEKRDVTYDGEGKYAEKVTEDALLNVEITVNEKHTVDKVMDQSGNVIAPAAVNGNVFTYQIAVSENKEITTVYKVVSQDAPEKDNSETAVSEEPSVPITGSFTNGGVTVNVNAPEGAFPNGTTLDIKPVNSSKIDNAISDAVGEGKEVNGTAAFDITFYDKSGNEIQPAEGHQVAVDFTVSASSSLISGEDSKLQVFHMEDERSAADPVSTTVAGNDSSDTTVSVNADSFSIYVVGALSTPYITTYNFFDINGSHIANATQIVKSNEIVSEPEVPAVAGKVFSGWYTAQAGGNKFTFGNVGTLTADKTVNLYAQYKTEWHVYYKDGDGKIVYTQTYANGDKLDYTNVQFAVRPDEAITGWYVTNINTPVSNGIAVTADMTLNPIIKRGYWLKFDTDGGSYIDPQFVAAGQKTVKPEDPKKPGYTFKNWTLNSSAFSFGNSLSADTTIKATWTAQKVGYTVVYWKQKITDSKTASNNQKTYDYDSSDNTRTANVGAPVSPTNADTNKSWTGFTYNSSKSAAVTVKADGTTVLNVYYDRQLMTMNFYKYRSNSTSKWESNPSIVFTGLYGSSLEANGYTWPNTFGWNYQNGSSTTYMTFLDAFIFPISGTTIDFKQASLNSGSTISHYKQQLDGTYSAQATNSTSASGSGSFTFTNKYNGFTISEYSTDGKTWKTASAGGSVSLSNSNLRVRYTRNSYNFAYYNYNKVEKQDSVKYEEPLSSKAGYVPPRPSGLADYYTFDGWYADVSLTQKYDFSGIMPAAGVTIYAKWIAPEFTVEFYTDTDTPFGTQQTIKAGDKVTALEPPAMAGKIFAGWVKEDGTPFSFDQQIISNMKIYATWVGGPSYQVKYDAGRGSGTVPVDSNTYTDGAKAPAAPNNGLTAPAGEVFIGWKSSSDNKVYYPGSLVRISNANVTLTAQWAKKAATTKLIYDYNGGIDLNNNTQSPVITSLENSRITAAANGSTRTGYTFDSWNTKADGTGMKVQPGSTIQIDNLEQYTADTNILYAIWEENKVDIQYVSENTAAGTVSPAKDSVLVVTGNLSGIRSTAAAADGYYFTGWTLQGSQQVISTDKELSASVINNYAKVNGLYAAATFVAHFKSKTPITVTADSAEKYYDGTVLTASGYSVSPGSALAEGDSLIATISGSITNAGTSANTVSSVKIMRDNGDGTTTDVTGKYAINKQDGTLIVKRVVVTITADNKAKQYGLDNPPLSYQVAGLVNNETLDGINVAPELSTTAGKVSPAGDYPITFKPESAVSQTTNYDITYVPGTLKIVKNTAPLIITAKDAQQVYNGEALKASGYKNVSGLTAGDAISMILMKDTSQITDVGSKANEIASVMIINASGQAVNVTDNYENIIYMPGTLQVTPAVIEVKAVDNGKGLGQTDPSLTYQVTKDSAVNGETAAFTGNVSREPGETARTYEIGQGTLNLTDNGSFKASNYTLNFTPGTFKIESPDFSITKSLTNEGTGENGAFKAGETAKFDITVTNNSKFDIENVTVSDILNGGTGAVQIVANGNAYSINENGTAEIAKLAKGEDVVVKAEYTVTQADVDAQGTITNTAAVKSPGTDPKESGEVTVPVEKVRPAVTVTKKITEGTSGNGADGTYKAGDVAHYTITVTNTGNVTLENIPVNETLPGAIFDTTGADTASIEKLAPQESASLAASYTVTQADVDKGEVINNVATAKAPGTEEPTPSEPTPITPEKKKPEVTVTKKITEGTAGTGLNGTYKAGEVAHYTITVTNTGNVTLEDIPVNETLPGATFDTTGTDTASIAKLEPQESAVLEASYKVTQADVDKGEVINNIATATAPGTEEPTPSNPTPTYPEPKNPGVTVKKEITQGTGGTGEDGTYKAGEVAHYTITVTNNGNVTLENIPVEETLPGATFDTTGTATESIAKLEPQESVSLAASYTVTQADVNKGEVINNIATATVPGTTNPVPSNPTPVTPETKTPALTVEKAVKAGTKGTGENGTYKAGDVAQYTITVTNSGNVTLESIPVNETLIGATFDSTNAAEAIIAKLEPKESTTLAASYTVTQADVDKGDVINNIATATVPGTEEPTPSTPAPITPETQAPAFTAVKAITNSGNGEEGAFKAGETADFTITVKNTGNTTLKNIIITEQLNGAVIIDGTGYTVEGDGSAVISSIAPDASVVVKAQYEVTHADVDNGGVKNIATVTVPGENQPEPQEPSVDVPTDTKKPKMETSKVITN</sequence>